<feature type="compositionally biased region" description="Polar residues" evidence="1">
    <location>
        <begin position="1214"/>
        <end position="1230"/>
    </location>
</feature>
<keyword evidence="4" id="KW-1185">Reference proteome</keyword>
<feature type="compositionally biased region" description="Polar residues" evidence="1">
    <location>
        <begin position="875"/>
        <end position="891"/>
    </location>
</feature>
<feature type="region of interest" description="Disordered" evidence="1">
    <location>
        <begin position="1740"/>
        <end position="1764"/>
    </location>
</feature>
<feature type="compositionally biased region" description="Polar residues" evidence="1">
    <location>
        <begin position="546"/>
        <end position="562"/>
    </location>
</feature>
<feature type="region of interest" description="Disordered" evidence="1">
    <location>
        <begin position="751"/>
        <end position="857"/>
    </location>
</feature>
<feature type="compositionally biased region" description="Basic and acidic residues" evidence="1">
    <location>
        <begin position="1076"/>
        <end position="1085"/>
    </location>
</feature>
<accession>U5HH24</accession>
<feature type="region of interest" description="Disordered" evidence="1">
    <location>
        <begin position="1159"/>
        <end position="1183"/>
    </location>
</feature>
<feature type="compositionally biased region" description="Low complexity" evidence="1">
    <location>
        <begin position="981"/>
        <end position="993"/>
    </location>
</feature>
<feature type="compositionally biased region" description="Polar residues" evidence="1">
    <location>
        <begin position="1033"/>
        <end position="1058"/>
    </location>
</feature>
<feature type="region of interest" description="Disordered" evidence="1">
    <location>
        <begin position="1195"/>
        <end position="1290"/>
    </location>
</feature>
<dbReference type="EMBL" id="GL541757">
    <property type="protein sequence ID" value="KDE03128.1"/>
    <property type="molecule type" value="Genomic_DNA"/>
</dbReference>
<feature type="compositionally biased region" description="Basic and acidic residues" evidence="1">
    <location>
        <begin position="966"/>
        <end position="979"/>
    </location>
</feature>
<feature type="region of interest" description="Disordered" evidence="1">
    <location>
        <begin position="925"/>
        <end position="1085"/>
    </location>
</feature>
<dbReference type="HOGENOM" id="CLU_233765_0_0_1"/>
<evidence type="ECO:0000256" key="1">
    <source>
        <dbReference type="SAM" id="MobiDB-lite"/>
    </source>
</evidence>
<feature type="region of interest" description="Disordered" evidence="1">
    <location>
        <begin position="1964"/>
        <end position="1986"/>
    </location>
</feature>
<dbReference type="EMBL" id="AEIJ01000746">
    <property type="status" value="NOT_ANNOTATED_CDS"/>
    <property type="molecule type" value="Genomic_DNA"/>
</dbReference>
<dbReference type="EnsemblFungi" id="MVLG_06365T0">
    <property type="protein sequence ID" value="MVLG_06365T0"/>
    <property type="gene ID" value="MVLG_06365"/>
</dbReference>
<feature type="compositionally biased region" description="Acidic residues" evidence="1">
    <location>
        <begin position="518"/>
        <end position="527"/>
    </location>
</feature>
<dbReference type="OrthoDB" id="2526154at2759"/>
<feature type="compositionally biased region" description="Polar residues" evidence="1">
    <location>
        <begin position="248"/>
        <end position="257"/>
    </location>
</feature>
<feature type="region of interest" description="Disordered" evidence="1">
    <location>
        <begin position="872"/>
        <end position="913"/>
    </location>
</feature>
<name>U5HH24_USTV1</name>
<feature type="compositionally biased region" description="Polar residues" evidence="1">
    <location>
        <begin position="751"/>
        <end position="763"/>
    </location>
</feature>
<reference evidence="2 4" key="3">
    <citation type="journal article" date="2015" name="BMC Genomics">
        <title>Sex and parasites: genomic and transcriptomic analysis of Microbotryum lychnidis-dioicae, the biotrophic and plant-castrating anther smut fungus.</title>
        <authorList>
            <person name="Perlin M.H."/>
            <person name="Amselem J."/>
            <person name="Fontanillas E."/>
            <person name="Toh S.S."/>
            <person name="Chen Z."/>
            <person name="Goldberg J."/>
            <person name="Duplessis S."/>
            <person name="Henrissat B."/>
            <person name="Young S."/>
            <person name="Zeng Q."/>
            <person name="Aguileta G."/>
            <person name="Petit E."/>
            <person name="Badouin H."/>
            <person name="Andrews J."/>
            <person name="Razeeq D."/>
            <person name="Gabaldon T."/>
            <person name="Quesneville H."/>
            <person name="Giraud T."/>
            <person name="Hood M.E."/>
            <person name="Schultz D.J."/>
            <person name="Cuomo C.A."/>
        </authorList>
    </citation>
    <scope>NUCLEOTIDE SEQUENCE [LARGE SCALE GENOMIC DNA]</scope>
    <source>
        <strain evidence="4">p1A1 Lamole</strain>
        <strain evidence="2">P1A1 Lamole</strain>
    </source>
</reference>
<feature type="compositionally biased region" description="Low complexity" evidence="1">
    <location>
        <begin position="262"/>
        <end position="302"/>
    </location>
</feature>
<feature type="region of interest" description="Disordered" evidence="1">
    <location>
        <begin position="510"/>
        <end position="715"/>
    </location>
</feature>
<dbReference type="Proteomes" id="UP000017200">
    <property type="component" value="Unassembled WGS sequence"/>
</dbReference>
<feature type="compositionally biased region" description="Polar residues" evidence="1">
    <location>
        <begin position="612"/>
        <end position="630"/>
    </location>
</feature>
<feature type="region of interest" description="Disordered" evidence="1">
    <location>
        <begin position="1846"/>
        <end position="1880"/>
    </location>
</feature>
<feature type="compositionally biased region" description="Polar residues" evidence="1">
    <location>
        <begin position="945"/>
        <end position="963"/>
    </location>
</feature>
<evidence type="ECO:0000313" key="4">
    <source>
        <dbReference type="Proteomes" id="UP000017200"/>
    </source>
</evidence>
<feature type="compositionally biased region" description="Polar residues" evidence="1">
    <location>
        <begin position="1270"/>
        <end position="1283"/>
    </location>
</feature>
<feature type="compositionally biased region" description="Low complexity" evidence="1">
    <location>
        <begin position="597"/>
        <end position="607"/>
    </location>
</feature>
<feature type="compositionally biased region" description="Polar residues" evidence="1">
    <location>
        <begin position="650"/>
        <end position="664"/>
    </location>
</feature>
<feature type="compositionally biased region" description="Low complexity" evidence="1">
    <location>
        <begin position="216"/>
        <end position="236"/>
    </location>
</feature>
<proteinExistence type="predicted"/>
<feature type="compositionally biased region" description="Polar residues" evidence="1">
    <location>
        <begin position="76"/>
        <end position="88"/>
    </location>
</feature>
<feature type="region of interest" description="Disordered" evidence="1">
    <location>
        <begin position="1913"/>
        <end position="1952"/>
    </location>
</feature>
<reference evidence="4" key="1">
    <citation type="submission" date="2010-11" db="EMBL/GenBank/DDBJ databases">
        <title>The genome sequence of Microbotryum violaceum strain p1A1 Lamole.</title>
        <authorList>
            <person name="Cuomo C."/>
            <person name="Perlin M."/>
            <person name="Young S.K."/>
            <person name="Zeng Q."/>
            <person name="Gargeya S."/>
            <person name="Alvarado L."/>
            <person name="Berlin A."/>
            <person name="Chapman S.B."/>
            <person name="Chen Z."/>
            <person name="Freedman E."/>
            <person name="Gellesch M."/>
            <person name="Goldberg J."/>
            <person name="Griggs A."/>
            <person name="Gujja S."/>
            <person name="Heilman E."/>
            <person name="Heiman D."/>
            <person name="Howarth C."/>
            <person name="Mehta T."/>
            <person name="Neiman D."/>
            <person name="Pearson M."/>
            <person name="Roberts A."/>
            <person name="Saif S."/>
            <person name="Shea T."/>
            <person name="Shenoy N."/>
            <person name="Sisk P."/>
            <person name="Stolte C."/>
            <person name="Sykes S."/>
            <person name="White J."/>
            <person name="Yandava C."/>
            <person name="Haas B."/>
            <person name="Nusbaum C."/>
            <person name="Birren B."/>
        </authorList>
    </citation>
    <scope>NUCLEOTIDE SEQUENCE [LARGE SCALE GENOMIC DNA]</scope>
    <source>
        <strain evidence="4">p1A1 Lamole</strain>
    </source>
</reference>
<feature type="compositionally biased region" description="Polar residues" evidence="1">
    <location>
        <begin position="1644"/>
        <end position="1656"/>
    </location>
</feature>
<feature type="compositionally biased region" description="Low complexity" evidence="1">
    <location>
        <begin position="705"/>
        <end position="715"/>
    </location>
</feature>
<feature type="region of interest" description="Disordered" evidence="1">
    <location>
        <begin position="1589"/>
        <end position="1697"/>
    </location>
</feature>
<sequence length="2009" mass="210849">MATVTASPVPTCEHAFGAESELAVKASVTSAFGAFANAKTRSPRSRRPTPLQLVQTAPLTTIDINSPRSVLLPRSNPASPTAPTSHSDAPSWAAPLLPLREDASMSEDDLPRAAPAAAVESSPHSIDPNATSPRTYMFMQSAATQTTTQKRVDPVHQDMKLGFDAEDAVAVAADAAADVGLRVSADRDTGASTDSQQRDSTELAPTTRASSSGSNPLRPAPRLAQLASASSATPTSGPDVDPALALFSPNSAPSSNRIPLVSPASSSCSPAPSPSPSSSSQAPPSRSAHPSSSRSASTVVSSNRPRATILYRSHPASFVESPSFSSTLSPARSRSRSSFSDLRGAIFSSSASTAGASAAGVSVSPPVKRLLLRSSMIGQHATTGAMASTSSSTGPRYLLTVIPPDHIPHDPPHPRTSQHCSGYGPPQHFKRGTLVPLYPTLSSQLAAIAREYGLPSTGGIVIYLLSTMDPFSVTATPLPGSAGLAGAEGPRIGEEAWSLLWSRLFEEDGAGFSTGPGDTDDEYDDDYAPPVPPIPLSHRGYHHHQSSFTGTDALSPPQTQRHTGPASDEDNVGGSDGPDGDLERASFSSDTGDHESSTYSSTAAGAGDRSASVGTSQIGSATTAGTSTCPSSVAARSPSSASHSIGRGHPSNNPRFSSAASSRGDNGIAPQLSSFASQPNMRHPSRQSVRSISSRMYQTSGRATSLRSFSTSSSGVGPAVVVGKVEFDIDRRQGGRSKWYENWIAGASLSPSVPAMTTTTDPKPSTHELGRCAPDTSRSGDESLRSSPAVHAFAADSLPGHPPAVSRFTSASSSTVPERRFPVEHTKEPILDLKSELPVDGSETLSAPASATARGSGLKPLELGALGVGAASAATQIARTSSTQHHPTEASSAKPIAAFDSLPGHLGSRSSLLSPSAASAYPLAAMAGHSDDDEDLATDRACELVTSSQEPTLQPSAPTSEGQVNELEHAPLDDGRDSMRSSYASSLQNSSSSERGGEQHGYANLGDENDDDDLASDQGLTQSYRPLDDDDNNVITGKPSSASTLQQRESVEYQNSSDPVPDEADTSFASPMDPPDAFHRQTMDSEMLHYADSEGVIKRVPTRNFDVGPDPLSDIFGSDERIWREIADDGTHPEPAPSQEASEITSLGLQHTRVASLASTAPEGVLEERIETEEDHESMPAQDDIADVQNLLKIDSTPRPVNRSLASPIRLDSAATSAESTRLFAATTTSDNEDLSPPAGKRHSPDVLAAFPSPQGSPWPRLADDEPPTIETNAPSTVESFPSSVPVRKQRQGWTNIPPVVDKSLSASSSIASIANVEIDEPERDSTVGLMENLDDLERALADLSPTTSRRRVPTSPLLSARDDATPIGFPIHAPALVPLPQQEAPSNACSAVVSSLHAVPETTPVSAANAEPSSLSINLEPPKFSTVHPLPSPTLSSRPLFRYGNASPLVPSVSSDVEEPAARVIVPPRKASLATEFSQHTRTVTEADAPLPDAPLLPPLRLFDTEGSASPSRPSLEEAPSSPRSGGFYSDLPETTRTPRSTSLSRRADSSPRQIPLPPSPMPQHFDRFVHPLAFMADAQVPVASDAKILSDVPPPPPVPVVGDGSAPTAANLKAETDSLPSRSSRSSAKSARNSKPSKAAWQENTDVVDQTTKSPAFFGKSTFSKLNGLFSKSPKTTTGNVASPPASPLLPSEAAFPVRLSQNDETRAFQPSDAAPLAVVAPAQAIEEIRAELFSRSTTSAHDANSPRIVQHPPSLYEQSSSPAGDIEFSALSPRSVADVVSLRPSLPVFGRASSLRPARTFEPLLPSSPTLNSETFMGSAFSLETGSFDSDLAIRSPISDYNPVTPGRIPSSPGVHPTSAPATPSALRDEQGYTRPNNAARFSRMRPRHRLSADIDQLLSQMNEIDFGDEESMMNGAGSEDETQSVASTSKSHLPSLDHFAGTAPLSPSLPPVEELDIEERVAPTTPSQDWPPLPAFPEHHSMLAPRSRETVALSRLGDLMTMGSP</sequence>
<feature type="compositionally biased region" description="Low complexity" evidence="1">
    <location>
        <begin position="631"/>
        <end position="644"/>
    </location>
</feature>
<reference evidence="2" key="2">
    <citation type="submission" date="2010-11" db="EMBL/GenBank/DDBJ databases">
        <authorList>
            <consortium name="The Broad Institute Genome Sequencing Platform"/>
            <person name="Earl A."/>
            <person name="Ward D."/>
            <person name="Feldgarden M."/>
            <person name="Gevers D."/>
            <person name="Butler R."/>
            <person name="Young S.K."/>
            <person name="Zeng Q."/>
            <person name="Gargeya S."/>
            <person name="Fitzgerald M."/>
            <person name="Haas B."/>
            <person name="Abouelleil A."/>
            <person name="Alvarado L."/>
            <person name="Arachchi H.M."/>
            <person name="Berlin A."/>
            <person name="Brown A."/>
            <person name="Chapman S.B."/>
            <person name="Chen Z."/>
            <person name="Dunbar C."/>
            <person name="Freedman E."/>
            <person name="Gearin G."/>
            <person name="Gellesch M."/>
            <person name="Goldberg J."/>
            <person name="Griggs A."/>
            <person name="Gujja S."/>
            <person name="Heilman E."/>
            <person name="Heiman D."/>
            <person name="Howarth C."/>
            <person name="Larson L."/>
            <person name="Lui A."/>
            <person name="MacDonald P.J.P."/>
            <person name="Mehta T."/>
            <person name="Montmayeur A."/>
            <person name="Murphy C."/>
            <person name="Neiman D."/>
            <person name="Pearson M."/>
            <person name="Priest M."/>
            <person name="Roberts A."/>
            <person name="Saif S."/>
            <person name="Shea T."/>
            <person name="Shenoy N."/>
            <person name="Sisk P."/>
            <person name="Stolte C."/>
            <person name="Sykes S."/>
            <person name="White J."/>
            <person name="Yandava C."/>
            <person name="Wortman J."/>
            <person name="Nusbaum C."/>
            <person name="Birren B."/>
        </authorList>
    </citation>
    <scope>NUCLEOTIDE SEQUENCE</scope>
    <source>
        <strain evidence="2">P1A1 Lamole</strain>
    </source>
</reference>
<feature type="compositionally biased region" description="Low complexity" evidence="1">
    <location>
        <begin position="1536"/>
        <end position="1546"/>
    </location>
</feature>
<evidence type="ECO:0008006" key="5">
    <source>
        <dbReference type="Google" id="ProtNLM"/>
    </source>
</evidence>
<feature type="region of interest" description="Disordered" evidence="1">
    <location>
        <begin position="65"/>
        <end position="92"/>
    </location>
</feature>
<feature type="region of interest" description="Disordered" evidence="1">
    <location>
        <begin position="1480"/>
        <end position="1565"/>
    </location>
</feature>
<dbReference type="InParanoid" id="U5HH24"/>
<protein>
    <recommendedName>
        <fullName evidence="5">Proteophosphoglycan ppg4</fullName>
    </recommendedName>
</protein>
<feature type="compositionally biased region" description="Polar residues" evidence="1">
    <location>
        <begin position="122"/>
        <end position="132"/>
    </location>
</feature>
<organism evidence="2">
    <name type="scientific">Microbotryum lychnidis-dioicae (strain p1A1 Lamole / MvSl-1064)</name>
    <name type="common">Anther smut fungus</name>
    <dbReference type="NCBI Taxonomy" id="683840"/>
    <lineage>
        <taxon>Eukaryota</taxon>
        <taxon>Fungi</taxon>
        <taxon>Dikarya</taxon>
        <taxon>Basidiomycota</taxon>
        <taxon>Pucciniomycotina</taxon>
        <taxon>Microbotryomycetes</taxon>
        <taxon>Microbotryales</taxon>
        <taxon>Microbotryaceae</taxon>
        <taxon>Microbotryum</taxon>
    </lineage>
</organism>
<feature type="compositionally biased region" description="Low complexity" evidence="1">
    <location>
        <begin position="1623"/>
        <end position="1642"/>
    </location>
</feature>
<feature type="compositionally biased region" description="Low complexity" evidence="1">
    <location>
        <begin position="901"/>
        <end position="913"/>
    </location>
</feature>
<reference evidence="3" key="4">
    <citation type="submission" date="2015-06" db="UniProtKB">
        <authorList>
            <consortium name="EnsemblFungi"/>
        </authorList>
    </citation>
    <scope>IDENTIFICATION</scope>
</reference>
<dbReference type="STRING" id="683840.U5HH24"/>
<gene>
    <name evidence="2" type="ORF">MVLG_06365</name>
</gene>
<feature type="region of interest" description="Disordered" evidence="1">
    <location>
        <begin position="104"/>
        <end position="132"/>
    </location>
</feature>
<feature type="compositionally biased region" description="Polar residues" evidence="1">
    <location>
        <begin position="671"/>
        <end position="703"/>
    </location>
</feature>
<evidence type="ECO:0000313" key="2">
    <source>
        <dbReference type="EMBL" id="KDE03128.1"/>
    </source>
</evidence>
<feature type="compositionally biased region" description="Polar residues" evidence="1">
    <location>
        <begin position="203"/>
        <end position="215"/>
    </location>
</feature>
<feature type="compositionally biased region" description="Polar residues" evidence="1">
    <location>
        <begin position="807"/>
        <end position="816"/>
    </location>
</feature>
<feature type="compositionally biased region" description="Basic and acidic residues" evidence="1">
    <location>
        <begin position="817"/>
        <end position="837"/>
    </location>
</feature>
<feature type="region of interest" description="Disordered" evidence="1">
    <location>
        <begin position="186"/>
        <end position="304"/>
    </location>
</feature>
<feature type="compositionally biased region" description="Polar residues" evidence="1">
    <location>
        <begin position="1927"/>
        <end position="1936"/>
    </location>
</feature>
<evidence type="ECO:0000313" key="3">
    <source>
        <dbReference type="EnsemblFungi" id="MVLG_06365T0"/>
    </source>
</evidence>
<dbReference type="OMA" id="PEHFRRG"/>